<dbReference type="InterPro" id="IPR000847">
    <property type="entry name" value="LysR_HTH_N"/>
</dbReference>
<gene>
    <name evidence="2" type="ORF">NCTC13465_02081</name>
</gene>
<dbReference type="SUPFAM" id="SSF46785">
    <property type="entry name" value="Winged helix' DNA-binding domain"/>
    <property type="match status" value="1"/>
</dbReference>
<evidence type="ECO:0000313" key="3">
    <source>
        <dbReference type="Proteomes" id="UP000251721"/>
    </source>
</evidence>
<dbReference type="InterPro" id="IPR036388">
    <property type="entry name" value="WH-like_DNA-bd_sf"/>
</dbReference>
<dbReference type="GO" id="GO:0003700">
    <property type="term" value="F:DNA-binding transcription factor activity"/>
    <property type="evidence" value="ECO:0007669"/>
    <property type="project" value="InterPro"/>
</dbReference>
<protein>
    <submittedName>
        <fullName evidence="2">Transcriptional regulator</fullName>
    </submittedName>
</protein>
<name>A0A2X3F965_KLEPN</name>
<dbReference type="AlphaFoldDB" id="A0A2X3F965"/>
<dbReference type="Gene3D" id="1.10.10.10">
    <property type="entry name" value="Winged helix-like DNA-binding domain superfamily/Winged helix DNA-binding domain"/>
    <property type="match status" value="1"/>
</dbReference>
<reference evidence="2 3" key="1">
    <citation type="submission" date="2018-06" db="EMBL/GenBank/DDBJ databases">
        <authorList>
            <consortium name="Pathogen Informatics"/>
            <person name="Doyle S."/>
        </authorList>
    </citation>
    <scope>NUCLEOTIDE SEQUENCE [LARGE SCALE GENOMIC DNA]</scope>
    <source>
        <strain evidence="2 3">NCTC13465</strain>
    </source>
</reference>
<dbReference type="Proteomes" id="UP000251721">
    <property type="component" value="Unassembled WGS sequence"/>
</dbReference>
<dbReference type="InterPro" id="IPR036390">
    <property type="entry name" value="WH_DNA-bd_sf"/>
</dbReference>
<evidence type="ECO:0000313" key="2">
    <source>
        <dbReference type="EMBL" id="SQC43597.1"/>
    </source>
</evidence>
<organism evidence="2 3">
    <name type="scientific">Klebsiella pneumoniae</name>
    <dbReference type="NCBI Taxonomy" id="573"/>
    <lineage>
        <taxon>Bacteria</taxon>
        <taxon>Pseudomonadati</taxon>
        <taxon>Pseudomonadota</taxon>
        <taxon>Gammaproteobacteria</taxon>
        <taxon>Enterobacterales</taxon>
        <taxon>Enterobacteriaceae</taxon>
        <taxon>Klebsiella/Raoultella group</taxon>
        <taxon>Klebsiella</taxon>
        <taxon>Klebsiella pneumoniae complex</taxon>
    </lineage>
</organism>
<dbReference type="Pfam" id="PF00126">
    <property type="entry name" value="HTH_1"/>
    <property type="match status" value="1"/>
</dbReference>
<proteinExistence type="predicted"/>
<dbReference type="EMBL" id="UAWQ01000015">
    <property type="protein sequence ID" value="SQC43597.1"/>
    <property type="molecule type" value="Genomic_DNA"/>
</dbReference>
<sequence length="65" mass="6963">MNDPDFNLLAAFDGVRAEESVAGAARRLGLSTSAISRTLTRLRHPSPQGIVRFPLPVSTEVITVS</sequence>
<feature type="domain" description="HTH lysR-type" evidence="1">
    <location>
        <begin position="4"/>
        <end position="43"/>
    </location>
</feature>
<accession>A0A2X3F965</accession>
<dbReference type="PROSITE" id="PS50931">
    <property type="entry name" value="HTH_LYSR"/>
    <property type="match status" value="1"/>
</dbReference>
<evidence type="ECO:0000259" key="1">
    <source>
        <dbReference type="PROSITE" id="PS50931"/>
    </source>
</evidence>